<keyword evidence="3" id="KW-1185">Reference proteome</keyword>
<feature type="signal peptide" evidence="1">
    <location>
        <begin position="1"/>
        <end position="18"/>
    </location>
</feature>
<evidence type="ECO:0000256" key="1">
    <source>
        <dbReference type="SAM" id="SignalP"/>
    </source>
</evidence>
<organism evidence="2 3">
    <name type="scientific">Comamonas guangdongensis</name>
    <dbReference type="NCBI Taxonomy" id="510515"/>
    <lineage>
        <taxon>Bacteria</taxon>
        <taxon>Pseudomonadati</taxon>
        <taxon>Pseudomonadota</taxon>
        <taxon>Betaproteobacteria</taxon>
        <taxon>Burkholderiales</taxon>
        <taxon>Comamonadaceae</taxon>
        <taxon>Comamonas</taxon>
    </lineage>
</organism>
<protein>
    <recommendedName>
        <fullName evidence="4">Lipoprotein</fullName>
    </recommendedName>
</protein>
<evidence type="ECO:0000313" key="3">
    <source>
        <dbReference type="Proteomes" id="UP001561046"/>
    </source>
</evidence>
<dbReference type="RefSeq" id="WP_369337422.1">
    <property type="nucleotide sequence ID" value="NZ_JBFYGN010000004.1"/>
</dbReference>
<name>A0ABV3ZRP3_9BURK</name>
<dbReference type="Proteomes" id="UP001561046">
    <property type="component" value="Unassembled WGS sequence"/>
</dbReference>
<evidence type="ECO:0008006" key="4">
    <source>
        <dbReference type="Google" id="ProtNLM"/>
    </source>
</evidence>
<reference evidence="2 3" key="1">
    <citation type="journal article" date="2013" name="Int. J. Syst. Evol. Microbiol.">
        <title>Comamonas guangdongensis sp. nov., isolated from subterranean forest sediment, and emended description of the genus Comamonas.</title>
        <authorList>
            <person name="Zhang J."/>
            <person name="Wang Y."/>
            <person name="Zhou S."/>
            <person name="Wu C."/>
            <person name="He J."/>
            <person name="Li F."/>
        </authorList>
    </citation>
    <scope>NUCLEOTIDE SEQUENCE [LARGE SCALE GENOMIC DNA]</scope>
    <source>
        <strain evidence="2 3">CCTCC AB2011133</strain>
    </source>
</reference>
<proteinExistence type="predicted"/>
<accession>A0ABV3ZRP3</accession>
<gene>
    <name evidence="2" type="ORF">AB6724_05075</name>
</gene>
<comment type="caution">
    <text evidence="2">The sequence shown here is derived from an EMBL/GenBank/DDBJ whole genome shotgun (WGS) entry which is preliminary data.</text>
</comment>
<sequence>MKKSSLSLAIISSALALSACSSIIPKGAETPDEYDYVLSCKLKVDDPKKCEAQARAMCDDPSKAVIRKSRHVDPKDNSVVYAYQAACNN</sequence>
<evidence type="ECO:0000313" key="2">
    <source>
        <dbReference type="EMBL" id="MEX8192207.1"/>
    </source>
</evidence>
<keyword evidence="1" id="KW-0732">Signal</keyword>
<feature type="chain" id="PRO_5046908488" description="Lipoprotein" evidence="1">
    <location>
        <begin position="19"/>
        <end position="89"/>
    </location>
</feature>
<dbReference type="PROSITE" id="PS51257">
    <property type="entry name" value="PROKAR_LIPOPROTEIN"/>
    <property type="match status" value="1"/>
</dbReference>
<dbReference type="EMBL" id="JBFYGN010000004">
    <property type="protein sequence ID" value="MEX8192207.1"/>
    <property type="molecule type" value="Genomic_DNA"/>
</dbReference>